<evidence type="ECO:0000256" key="2">
    <source>
        <dbReference type="ARBA" id="ARBA00023125"/>
    </source>
</evidence>
<accession>A0A7C9M4S1</accession>
<dbReference type="PANTHER" id="PTHR30055">
    <property type="entry name" value="HTH-TYPE TRANSCRIPTIONAL REGULATOR RUTR"/>
    <property type="match status" value="1"/>
</dbReference>
<keyword evidence="3" id="KW-0804">Transcription</keyword>
<dbReference type="InterPro" id="IPR023772">
    <property type="entry name" value="DNA-bd_HTH_TetR-type_CS"/>
</dbReference>
<dbReference type="GO" id="GO:0000976">
    <property type="term" value="F:transcription cis-regulatory region binding"/>
    <property type="evidence" value="ECO:0007669"/>
    <property type="project" value="TreeGrafter"/>
</dbReference>
<dbReference type="PROSITE" id="PS01081">
    <property type="entry name" value="HTH_TETR_1"/>
    <property type="match status" value="1"/>
</dbReference>
<dbReference type="AlphaFoldDB" id="A0A7C9M4S1"/>
<proteinExistence type="predicted"/>
<dbReference type="PROSITE" id="PS50977">
    <property type="entry name" value="HTH_TETR_2"/>
    <property type="match status" value="1"/>
</dbReference>
<comment type="caution">
    <text evidence="7">The sequence shown here is derived from an EMBL/GenBank/DDBJ whole genome shotgun (WGS) entry which is preliminary data.</text>
</comment>
<keyword evidence="8" id="KW-1185">Reference proteome</keyword>
<feature type="DNA-binding region" description="H-T-H motif" evidence="4">
    <location>
        <begin position="45"/>
        <end position="64"/>
    </location>
</feature>
<dbReference type="Proteomes" id="UP000483286">
    <property type="component" value="Unassembled WGS sequence"/>
</dbReference>
<evidence type="ECO:0000256" key="1">
    <source>
        <dbReference type="ARBA" id="ARBA00023015"/>
    </source>
</evidence>
<reference evidence="7 8" key="1">
    <citation type="submission" date="2019-12" db="EMBL/GenBank/DDBJ databases">
        <title>Deinococcus sp. HMF7620 Genome sequencing and assembly.</title>
        <authorList>
            <person name="Kang H."/>
            <person name="Kim H."/>
            <person name="Joh K."/>
        </authorList>
    </citation>
    <scope>NUCLEOTIDE SEQUENCE [LARGE SCALE GENOMIC DNA]</scope>
    <source>
        <strain evidence="7 8">HMF7620</strain>
    </source>
</reference>
<evidence type="ECO:0000256" key="4">
    <source>
        <dbReference type="PROSITE-ProRule" id="PRU00335"/>
    </source>
</evidence>
<evidence type="ECO:0000256" key="3">
    <source>
        <dbReference type="ARBA" id="ARBA00023163"/>
    </source>
</evidence>
<name>A0A7C9M4S1_9DEIO</name>
<protein>
    <submittedName>
        <fullName evidence="7">TetR family transcriptional regulator</fullName>
    </submittedName>
</protein>
<dbReference type="Gene3D" id="1.10.357.10">
    <property type="entry name" value="Tetracycline Repressor, domain 2"/>
    <property type="match status" value="1"/>
</dbReference>
<dbReference type="InterPro" id="IPR001647">
    <property type="entry name" value="HTH_TetR"/>
</dbReference>
<dbReference type="SUPFAM" id="SSF46689">
    <property type="entry name" value="Homeodomain-like"/>
    <property type="match status" value="1"/>
</dbReference>
<organism evidence="7 8">
    <name type="scientific">Deinococcus arboris</name>
    <dbReference type="NCBI Taxonomy" id="2682977"/>
    <lineage>
        <taxon>Bacteria</taxon>
        <taxon>Thermotogati</taxon>
        <taxon>Deinococcota</taxon>
        <taxon>Deinococci</taxon>
        <taxon>Deinococcales</taxon>
        <taxon>Deinococcaceae</taxon>
        <taxon>Deinococcus</taxon>
    </lineage>
</organism>
<dbReference type="GO" id="GO:0003700">
    <property type="term" value="F:DNA-binding transcription factor activity"/>
    <property type="evidence" value="ECO:0007669"/>
    <property type="project" value="TreeGrafter"/>
</dbReference>
<feature type="compositionally biased region" description="Basic and acidic residues" evidence="5">
    <location>
        <begin position="1"/>
        <end position="11"/>
    </location>
</feature>
<dbReference type="EMBL" id="WQLB01000004">
    <property type="protein sequence ID" value="MVN85965.1"/>
    <property type="molecule type" value="Genomic_DNA"/>
</dbReference>
<keyword evidence="1" id="KW-0805">Transcription regulation</keyword>
<dbReference type="Pfam" id="PF00440">
    <property type="entry name" value="TetR_N"/>
    <property type="match status" value="1"/>
</dbReference>
<dbReference type="PANTHER" id="PTHR30055:SF234">
    <property type="entry name" value="HTH-TYPE TRANSCRIPTIONAL REGULATOR BETI"/>
    <property type="match status" value="1"/>
</dbReference>
<dbReference type="RefSeq" id="WP_157458037.1">
    <property type="nucleotide sequence ID" value="NZ_WQLB01000004.1"/>
</dbReference>
<evidence type="ECO:0000256" key="5">
    <source>
        <dbReference type="SAM" id="MobiDB-lite"/>
    </source>
</evidence>
<gene>
    <name evidence="7" type="ORF">GO986_04220</name>
</gene>
<feature type="domain" description="HTH tetR-type" evidence="6">
    <location>
        <begin position="22"/>
        <end position="82"/>
    </location>
</feature>
<evidence type="ECO:0000313" key="8">
    <source>
        <dbReference type="Proteomes" id="UP000483286"/>
    </source>
</evidence>
<dbReference type="InterPro" id="IPR009057">
    <property type="entry name" value="Homeodomain-like_sf"/>
</dbReference>
<evidence type="ECO:0000259" key="6">
    <source>
        <dbReference type="PROSITE" id="PS50977"/>
    </source>
</evidence>
<feature type="region of interest" description="Disordered" evidence="5">
    <location>
        <begin position="1"/>
        <end position="23"/>
    </location>
</feature>
<dbReference type="InterPro" id="IPR050109">
    <property type="entry name" value="HTH-type_TetR-like_transc_reg"/>
</dbReference>
<sequence>MSAHSDKEKGKPRAAPRPPADPERRAAILTAAQNSFAQKGFHRTTMREVARQAGLAEGTLYNHFENKDALLLGLFQALGEQTRADLTLPTDAPPRQALKAVLAAPLRALAQDNFALFRVVVSEALVRPELGQRFAALLFEQAPPELGGTPPLPALPTLQALMTGLALHQALRHADPTPDPDALADAWSEQVLALLLPEPQEAS</sequence>
<evidence type="ECO:0000313" key="7">
    <source>
        <dbReference type="EMBL" id="MVN85965.1"/>
    </source>
</evidence>
<dbReference type="PRINTS" id="PR00455">
    <property type="entry name" value="HTHTETR"/>
</dbReference>
<keyword evidence="2 4" id="KW-0238">DNA-binding</keyword>